<dbReference type="EMBL" id="LK995533">
    <property type="protein sequence ID" value="CED92168.1"/>
    <property type="molecule type" value="Genomic_DNA"/>
</dbReference>
<feature type="transmembrane region" description="Helical" evidence="2">
    <location>
        <begin position="117"/>
        <end position="138"/>
    </location>
</feature>
<protein>
    <recommendedName>
        <fullName evidence="4">Transmembrane protein</fullName>
    </recommendedName>
</protein>
<dbReference type="RefSeq" id="WP_210581470.1">
    <property type="nucleotide sequence ID" value="NZ_LK995533.1"/>
</dbReference>
<feature type="compositionally biased region" description="Basic and acidic residues" evidence="1">
    <location>
        <begin position="24"/>
        <end position="42"/>
    </location>
</feature>
<feature type="transmembrane region" description="Helical" evidence="2">
    <location>
        <begin position="374"/>
        <end position="395"/>
    </location>
</feature>
<dbReference type="AlphaFoldDB" id="A0A1L7RRI3"/>
<feature type="region of interest" description="Disordered" evidence="1">
    <location>
        <begin position="74"/>
        <end position="102"/>
    </location>
</feature>
<organism evidence="3">
    <name type="scientific">Actinomyces succiniciruminis</name>
    <dbReference type="NCBI Taxonomy" id="1522002"/>
    <lineage>
        <taxon>Bacteria</taxon>
        <taxon>Bacillati</taxon>
        <taxon>Actinomycetota</taxon>
        <taxon>Actinomycetes</taxon>
        <taxon>Actinomycetales</taxon>
        <taxon>Actinomycetaceae</taxon>
        <taxon>Actinomyces</taxon>
    </lineage>
</organism>
<evidence type="ECO:0000313" key="3">
    <source>
        <dbReference type="EMBL" id="CED92168.1"/>
    </source>
</evidence>
<keyword evidence="2" id="KW-0472">Membrane</keyword>
<reference evidence="3" key="1">
    <citation type="submission" date="2014-07" db="EMBL/GenBank/DDBJ databases">
        <authorList>
            <person name="Zhang J.E."/>
            <person name="Yang H."/>
            <person name="Guo J."/>
            <person name="Deng Z."/>
            <person name="Luo H."/>
            <person name="Luo M."/>
            <person name="Zhao B."/>
        </authorList>
    </citation>
    <scope>NUCLEOTIDE SEQUENCE</scope>
    <source>
        <strain evidence="3">AM4</strain>
    </source>
</reference>
<evidence type="ECO:0000256" key="1">
    <source>
        <dbReference type="SAM" id="MobiDB-lite"/>
    </source>
</evidence>
<proteinExistence type="predicted"/>
<accession>A0A1L7RRI3</accession>
<keyword evidence="2" id="KW-0812">Transmembrane</keyword>
<feature type="transmembrane region" description="Helical" evidence="2">
    <location>
        <begin position="402"/>
        <end position="429"/>
    </location>
</feature>
<name>A0A1L7RRI3_9ACTO</name>
<feature type="region of interest" description="Disordered" evidence="1">
    <location>
        <begin position="513"/>
        <end position="536"/>
    </location>
</feature>
<sequence>MSEREDVRGDAPQPRGTASLDDGNDTKEPEQEPEPQKSEPTNRAKNAVGTEQADGLHRFLSRFKAAFAAEKDDSVAVPPGLGPDRSLKKGENGRVGSREKRDKRYERGLLWEHGSNLPMLVVPGMLATCIWMLCVLIENHLEYSPEVFLATIMDIREAGRRCLAATASPGVEGLNQCPYGLDMSVSTGMTLVSGMFAVECGGVAVLGFRARARIGQGGDSDETVARRVFGSPLGALCLWSLMYCLWVPILGVLLLWTPSRTAVLSRPVLVLSESAVPLWFVVAASVVIPIWLYGRVVEYVLEDVERRRRAIRWEYERAYRLIRVKVASDVEARDVVQARGKAAHVGRWIAFGLMLLIGPLLAGTFLPYAPARFLGLFSVLALLDAFCVYFVAYAWSWGRAQGVFLVIVSGFAGCFCAVVTVMCFMVYWIVMSSPVTIPAALAVFVLLVLAWSVVIMRGVDAAKHPVTVIRARRALRRSDELVWLCAQERRLVPMGMGESAVKARLRGLRRAASRKRQSKRLRAEGAERSRRTDKRC</sequence>
<feature type="transmembrane region" description="Helical" evidence="2">
    <location>
        <begin position="229"/>
        <end position="256"/>
    </location>
</feature>
<feature type="compositionally biased region" description="Basic and acidic residues" evidence="1">
    <location>
        <begin position="521"/>
        <end position="536"/>
    </location>
</feature>
<feature type="transmembrane region" description="Helical" evidence="2">
    <location>
        <begin position="188"/>
        <end position="208"/>
    </location>
</feature>
<gene>
    <name evidence="3" type="ORF">AAM4_2336</name>
</gene>
<feature type="transmembrane region" description="Helical" evidence="2">
    <location>
        <begin position="348"/>
        <end position="368"/>
    </location>
</feature>
<evidence type="ECO:0000256" key="2">
    <source>
        <dbReference type="SAM" id="Phobius"/>
    </source>
</evidence>
<keyword evidence="2" id="KW-1133">Transmembrane helix</keyword>
<feature type="transmembrane region" description="Helical" evidence="2">
    <location>
        <begin position="435"/>
        <end position="455"/>
    </location>
</feature>
<feature type="region of interest" description="Disordered" evidence="1">
    <location>
        <begin position="1"/>
        <end position="53"/>
    </location>
</feature>
<feature type="transmembrane region" description="Helical" evidence="2">
    <location>
        <begin position="276"/>
        <end position="301"/>
    </location>
</feature>
<evidence type="ECO:0008006" key="4">
    <source>
        <dbReference type="Google" id="ProtNLM"/>
    </source>
</evidence>
<feature type="compositionally biased region" description="Basic and acidic residues" evidence="1">
    <location>
        <begin position="85"/>
        <end position="102"/>
    </location>
</feature>